<evidence type="ECO:0000313" key="1">
    <source>
        <dbReference type="EMBL" id="JAH46520.1"/>
    </source>
</evidence>
<accession>A0A0E9T0S0</accession>
<proteinExistence type="predicted"/>
<sequence length="58" mass="7062">MTTYAVHLLCSEWPLLTCRKWEKHMKCKTYSPKNSPPIYFNVTTKHHKHKHQRNILKK</sequence>
<protein>
    <submittedName>
        <fullName evidence="1">Uncharacterized protein</fullName>
    </submittedName>
</protein>
<reference evidence="1" key="2">
    <citation type="journal article" date="2015" name="Fish Shellfish Immunol.">
        <title>Early steps in the European eel (Anguilla anguilla)-Vibrio vulnificus interaction in the gills: Role of the RtxA13 toxin.</title>
        <authorList>
            <person name="Callol A."/>
            <person name="Pajuelo D."/>
            <person name="Ebbesson L."/>
            <person name="Teles M."/>
            <person name="MacKenzie S."/>
            <person name="Amaro C."/>
        </authorList>
    </citation>
    <scope>NUCLEOTIDE SEQUENCE</scope>
</reference>
<name>A0A0E9T0S0_ANGAN</name>
<dbReference type="AlphaFoldDB" id="A0A0E9T0S0"/>
<dbReference type="EMBL" id="GBXM01062057">
    <property type="protein sequence ID" value="JAH46520.1"/>
    <property type="molecule type" value="Transcribed_RNA"/>
</dbReference>
<reference evidence="1" key="1">
    <citation type="submission" date="2014-11" db="EMBL/GenBank/DDBJ databases">
        <authorList>
            <person name="Amaro Gonzalez C."/>
        </authorList>
    </citation>
    <scope>NUCLEOTIDE SEQUENCE</scope>
</reference>
<organism evidence="1">
    <name type="scientific">Anguilla anguilla</name>
    <name type="common">European freshwater eel</name>
    <name type="synonym">Muraena anguilla</name>
    <dbReference type="NCBI Taxonomy" id="7936"/>
    <lineage>
        <taxon>Eukaryota</taxon>
        <taxon>Metazoa</taxon>
        <taxon>Chordata</taxon>
        <taxon>Craniata</taxon>
        <taxon>Vertebrata</taxon>
        <taxon>Euteleostomi</taxon>
        <taxon>Actinopterygii</taxon>
        <taxon>Neopterygii</taxon>
        <taxon>Teleostei</taxon>
        <taxon>Anguilliformes</taxon>
        <taxon>Anguillidae</taxon>
        <taxon>Anguilla</taxon>
    </lineage>
</organism>